<accession>A0A0E9QRB7</accession>
<reference evidence="1" key="2">
    <citation type="journal article" date="2015" name="Fish Shellfish Immunol.">
        <title>Early steps in the European eel (Anguilla anguilla)-Vibrio vulnificus interaction in the gills: Role of the RtxA13 toxin.</title>
        <authorList>
            <person name="Callol A."/>
            <person name="Pajuelo D."/>
            <person name="Ebbesson L."/>
            <person name="Teles M."/>
            <person name="MacKenzie S."/>
            <person name="Amaro C."/>
        </authorList>
    </citation>
    <scope>NUCLEOTIDE SEQUENCE</scope>
</reference>
<dbReference type="AlphaFoldDB" id="A0A0E9QRB7"/>
<proteinExistence type="predicted"/>
<dbReference type="EMBL" id="GBXM01089071">
    <property type="protein sequence ID" value="JAH19506.1"/>
    <property type="molecule type" value="Transcribed_RNA"/>
</dbReference>
<reference evidence="1" key="1">
    <citation type="submission" date="2014-11" db="EMBL/GenBank/DDBJ databases">
        <authorList>
            <person name="Amaro Gonzalez C."/>
        </authorList>
    </citation>
    <scope>NUCLEOTIDE SEQUENCE</scope>
</reference>
<protein>
    <submittedName>
        <fullName evidence="1">Uncharacterized protein</fullName>
    </submittedName>
</protein>
<name>A0A0E9QRB7_ANGAN</name>
<sequence>MFSEEHSDHMFVISYHEGLKSLPVLSRCFPETSLIGLSRWPGLDGFRQFRSHSVHQSVNQFF</sequence>
<evidence type="ECO:0000313" key="1">
    <source>
        <dbReference type="EMBL" id="JAH19506.1"/>
    </source>
</evidence>
<organism evidence="1">
    <name type="scientific">Anguilla anguilla</name>
    <name type="common">European freshwater eel</name>
    <name type="synonym">Muraena anguilla</name>
    <dbReference type="NCBI Taxonomy" id="7936"/>
    <lineage>
        <taxon>Eukaryota</taxon>
        <taxon>Metazoa</taxon>
        <taxon>Chordata</taxon>
        <taxon>Craniata</taxon>
        <taxon>Vertebrata</taxon>
        <taxon>Euteleostomi</taxon>
        <taxon>Actinopterygii</taxon>
        <taxon>Neopterygii</taxon>
        <taxon>Teleostei</taxon>
        <taxon>Anguilliformes</taxon>
        <taxon>Anguillidae</taxon>
        <taxon>Anguilla</taxon>
    </lineage>
</organism>